<reference evidence="2 3" key="2">
    <citation type="submission" date="2018-04" db="EMBL/GenBank/DDBJ databases">
        <title>Thauera lacus sp. nov., isolated from an saline lake in Inner Mongolia, China.</title>
        <authorList>
            <person name="Liang Q.-Y."/>
        </authorList>
    </citation>
    <scope>NUCLEOTIDE SEQUENCE [LARGE SCALE GENOMIC DNA]</scope>
    <source>
        <strain evidence="2 3">D20</strain>
    </source>
</reference>
<dbReference type="GO" id="GO:0016740">
    <property type="term" value="F:transferase activity"/>
    <property type="evidence" value="ECO:0007669"/>
    <property type="project" value="UniProtKB-KW"/>
</dbReference>
<dbReference type="EMBL" id="PZKC01000020">
    <property type="protein sequence ID" value="PTD95056.1"/>
    <property type="molecule type" value="Genomic_DNA"/>
</dbReference>
<dbReference type="InterPro" id="IPR029044">
    <property type="entry name" value="Nucleotide-diphossugar_trans"/>
</dbReference>
<dbReference type="InterPro" id="IPR050256">
    <property type="entry name" value="Glycosyltransferase_2"/>
</dbReference>
<accession>A0A2T4IBG1</accession>
<sequence>MTLPANPCADVSATHFVLIPSYNPGAKVFDTVRAARTQWNPVWVVVDGSTDGTAQQLAAMAQADDGLRVLVLPENRGKGAAVLHGLDEAARAGYTHALTMDSDGQHPAELIPRFMAESAAQPGCMILGRPVFDASAPLLRVRGRKVSNAWANLETLWMGIGDSLYGFRVYPVEPLRAVMRGQRWMRRFDFDPEAVVRLAWRGVRPVNVDAPVKYFRADEGGVSHFNYLRDNTLLTWMHSRLFLGFLLRLPLLLWRRLRG</sequence>
<evidence type="ECO:0000313" key="2">
    <source>
        <dbReference type="EMBL" id="PTD95056.1"/>
    </source>
</evidence>
<dbReference type="RefSeq" id="WP_107494789.1">
    <property type="nucleotide sequence ID" value="NZ_PZKC01000020.1"/>
</dbReference>
<dbReference type="InterPro" id="IPR001173">
    <property type="entry name" value="Glyco_trans_2-like"/>
</dbReference>
<comment type="caution">
    <text evidence="2">The sequence shown here is derived from an EMBL/GenBank/DDBJ whole genome shotgun (WGS) entry which is preliminary data.</text>
</comment>
<keyword evidence="3" id="KW-1185">Reference proteome</keyword>
<dbReference type="CDD" id="cd04179">
    <property type="entry name" value="DPM_DPG-synthase_like"/>
    <property type="match status" value="1"/>
</dbReference>
<feature type="domain" description="Glycosyltransferase 2-like" evidence="1">
    <location>
        <begin position="17"/>
        <end position="134"/>
    </location>
</feature>
<keyword evidence="2" id="KW-0808">Transferase</keyword>
<gene>
    <name evidence="2" type="ORF">C8261_16285</name>
</gene>
<dbReference type="SUPFAM" id="SSF53448">
    <property type="entry name" value="Nucleotide-diphospho-sugar transferases"/>
    <property type="match status" value="1"/>
</dbReference>
<dbReference type="Gene3D" id="3.90.550.10">
    <property type="entry name" value="Spore Coat Polysaccharide Biosynthesis Protein SpsA, Chain A"/>
    <property type="match status" value="1"/>
</dbReference>
<organism evidence="2 3">
    <name type="scientific">Pseudothauera lacus</name>
    <dbReference type="NCBI Taxonomy" id="2136175"/>
    <lineage>
        <taxon>Bacteria</taxon>
        <taxon>Pseudomonadati</taxon>
        <taxon>Pseudomonadota</taxon>
        <taxon>Betaproteobacteria</taxon>
        <taxon>Rhodocyclales</taxon>
        <taxon>Zoogloeaceae</taxon>
        <taxon>Pseudothauera</taxon>
    </lineage>
</organism>
<dbReference type="PANTHER" id="PTHR48090:SF7">
    <property type="entry name" value="RFBJ PROTEIN"/>
    <property type="match status" value="1"/>
</dbReference>
<dbReference type="PANTHER" id="PTHR48090">
    <property type="entry name" value="UNDECAPRENYL-PHOSPHATE 4-DEOXY-4-FORMAMIDO-L-ARABINOSE TRANSFERASE-RELATED"/>
    <property type="match status" value="1"/>
</dbReference>
<dbReference type="Proteomes" id="UP000241193">
    <property type="component" value="Unassembled WGS sequence"/>
</dbReference>
<protein>
    <submittedName>
        <fullName evidence="2">Glycosyl transferase family 2</fullName>
    </submittedName>
</protein>
<evidence type="ECO:0000259" key="1">
    <source>
        <dbReference type="Pfam" id="PF00535"/>
    </source>
</evidence>
<reference evidence="2 3" key="1">
    <citation type="submission" date="2018-03" db="EMBL/GenBank/DDBJ databases">
        <authorList>
            <person name="Keele B.F."/>
        </authorList>
    </citation>
    <scope>NUCLEOTIDE SEQUENCE [LARGE SCALE GENOMIC DNA]</scope>
    <source>
        <strain evidence="2 3">D20</strain>
    </source>
</reference>
<dbReference type="Pfam" id="PF00535">
    <property type="entry name" value="Glycos_transf_2"/>
    <property type="match status" value="1"/>
</dbReference>
<dbReference type="AlphaFoldDB" id="A0A2T4IBG1"/>
<proteinExistence type="predicted"/>
<name>A0A2T4IBG1_9RHOO</name>
<dbReference type="OrthoDB" id="9808633at2"/>
<evidence type="ECO:0000313" key="3">
    <source>
        <dbReference type="Proteomes" id="UP000241193"/>
    </source>
</evidence>